<dbReference type="OrthoDB" id="9982362at2"/>
<dbReference type="STRING" id="294935.ATN88_06800"/>
<sequence>MKWIGFAFFSLALIGCEQPKKELPVTFKPNIPYCSGEKTMTGTFMQLNNDSEWYVRQLPCTGEFDSLSSSDVTLGNQQPSGSVETGIIVFYQHKGTPDLNTFLRSNAAEMGGNAVVVKTVTAQEGEDIYIATVYRSTP</sequence>
<gene>
    <name evidence="1" type="ORF">ATN88_06800</name>
</gene>
<dbReference type="EMBL" id="LNTY01000006">
    <property type="protein sequence ID" value="KXF83363.1"/>
    <property type="molecule type" value="Genomic_DNA"/>
</dbReference>
<dbReference type="RefSeq" id="WP_067411629.1">
    <property type="nucleotide sequence ID" value="NZ_LNTY01000006.1"/>
</dbReference>
<protein>
    <submittedName>
        <fullName evidence="1">Uncharacterized protein</fullName>
    </submittedName>
</protein>
<proteinExistence type="predicted"/>
<evidence type="ECO:0000313" key="1">
    <source>
        <dbReference type="EMBL" id="KXF83363.1"/>
    </source>
</evidence>
<evidence type="ECO:0000313" key="2">
    <source>
        <dbReference type="Proteomes" id="UP000070529"/>
    </source>
</evidence>
<dbReference type="PROSITE" id="PS51257">
    <property type="entry name" value="PROKAR_LIPOPROTEIN"/>
    <property type="match status" value="1"/>
</dbReference>
<organism evidence="1 2">
    <name type="scientific">Enterovibrio coralii</name>
    <dbReference type="NCBI Taxonomy" id="294935"/>
    <lineage>
        <taxon>Bacteria</taxon>
        <taxon>Pseudomonadati</taxon>
        <taxon>Pseudomonadota</taxon>
        <taxon>Gammaproteobacteria</taxon>
        <taxon>Vibrionales</taxon>
        <taxon>Vibrionaceae</taxon>
        <taxon>Enterovibrio</taxon>
    </lineage>
</organism>
<keyword evidence="2" id="KW-1185">Reference proteome</keyword>
<dbReference type="Proteomes" id="UP000070529">
    <property type="component" value="Unassembled WGS sequence"/>
</dbReference>
<dbReference type="AlphaFoldDB" id="A0A135ID26"/>
<accession>A0A135ID26</accession>
<name>A0A135ID26_9GAMM</name>
<reference evidence="1 2" key="1">
    <citation type="submission" date="2015-11" db="EMBL/GenBank/DDBJ databases">
        <title>Genomic Taxonomy of the Vibrionaceae.</title>
        <authorList>
            <person name="Gomez-Gil B."/>
            <person name="Enciso-Ibarra J."/>
        </authorList>
    </citation>
    <scope>NUCLEOTIDE SEQUENCE [LARGE SCALE GENOMIC DNA]</scope>
    <source>
        <strain evidence="1 2">CAIM 912</strain>
    </source>
</reference>
<comment type="caution">
    <text evidence="1">The sequence shown here is derived from an EMBL/GenBank/DDBJ whole genome shotgun (WGS) entry which is preliminary data.</text>
</comment>